<dbReference type="PANTHER" id="PTHR46089">
    <property type="entry name" value="ALSIN HOMOLOG"/>
    <property type="match status" value="1"/>
</dbReference>
<dbReference type="Pfam" id="PF02493">
    <property type="entry name" value="MORN"/>
    <property type="match status" value="5"/>
</dbReference>
<dbReference type="GO" id="GO:0005737">
    <property type="term" value="C:cytoplasm"/>
    <property type="evidence" value="ECO:0007669"/>
    <property type="project" value="TreeGrafter"/>
</dbReference>
<evidence type="ECO:0000259" key="3">
    <source>
        <dbReference type="PROSITE" id="PS51205"/>
    </source>
</evidence>
<keyword evidence="1" id="KW-0677">Repeat</keyword>
<accession>A0AAF3F0Y5</accession>
<dbReference type="InterPro" id="IPR003409">
    <property type="entry name" value="MORN"/>
</dbReference>
<dbReference type="Proteomes" id="UP000887575">
    <property type="component" value="Unassembled WGS sequence"/>
</dbReference>
<dbReference type="Gene3D" id="1.20.1050.80">
    <property type="entry name" value="VPS9 domain"/>
    <property type="match status" value="1"/>
</dbReference>
<evidence type="ECO:0000256" key="2">
    <source>
        <dbReference type="SAM" id="MobiDB-lite"/>
    </source>
</evidence>
<proteinExistence type="predicted"/>
<name>A0AAF3F0Y5_9BILA</name>
<dbReference type="GO" id="GO:0005085">
    <property type="term" value="F:guanyl-nucleotide exchange factor activity"/>
    <property type="evidence" value="ECO:0007669"/>
    <property type="project" value="TreeGrafter"/>
</dbReference>
<dbReference type="InterPro" id="IPR003123">
    <property type="entry name" value="VPS9"/>
</dbReference>
<reference evidence="5" key="1">
    <citation type="submission" date="2024-02" db="UniProtKB">
        <authorList>
            <consortium name="WormBaseParasite"/>
        </authorList>
    </citation>
    <scope>IDENTIFICATION</scope>
</reference>
<dbReference type="AlphaFoldDB" id="A0AAF3F0Y5"/>
<dbReference type="GO" id="GO:0031267">
    <property type="term" value="F:small GTPase binding"/>
    <property type="evidence" value="ECO:0007669"/>
    <property type="project" value="TreeGrafter"/>
</dbReference>
<dbReference type="PANTHER" id="PTHR46089:SF2">
    <property type="entry name" value="ALSIN HOMOLOG"/>
    <property type="match status" value="1"/>
</dbReference>
<dbReference type="SMART" id="SM00698">
    <property type="entry name" value="MORN"/>
    <property type="match status" value="5"/>
</dbReference>
<keyword evidence="4" id="KW-1185">Reference proteome</keyword>
<feature type="domain" description="VPS9" evidence="3">
    <location>
        <begin position="628"/>
        <end position="777"/>
    </location>
</feature>
<dbReference type="GO" id="GO:0016197">
    <property type="term" value="P:endosomal transport"/>
    <property type="evidence" value="ECO:0007669"/>
    <property type="project" value="TreeGrafter"/>
</dbReference>
<evidence type="ECO:0000313" key="5">
    <source>
        <dbReference type="WBParaSite" id="MBELARI_LOCUS20171"/>
    </source>
</evidence>
<dbReference type="InterPro" id="IPR051984">
    <property type="entry name" value="Alsin"/>
</dbReference>
<evidence type="ECO:0000256" key="1">
    <source>
        <dbReference type="ARBA" id="ARBA00022737"/>
    </source>
</evidence>
<sequence>MPINGDGGIVKASTIHPKTLIAPKYIGVLVFNDVLIFLEKKDYKLWPLELIWLQNETESTNPSLSLIAPEAQLLLEFKSDVERNKFMAASESWSTKKPASQKRFGQYKFTNPSSDLIDSTYQGSWLCGKPNGRGILRYEDETCYEGQFVDGEYHGFGVLTVPHFTQTEKDSSFSSFFLGSPTMKTEKVTEFKGVFRRGKLCGLGRIRYPNGDFYEGYCEGNEPHGFGLHQWDRGKYLGGWKDGKRHGYGVHSTRKARYLGEFNNDKLQGRGSRITIDGCYHEGNWVDDLITHGRIICPPKAAQPHFSVEYEGDFEDYGSLTGKGFLKVAPNTLISGQFSGDLLSGDQVQMNNTQMYIKEKPIKLREINGQLMVEEGETTIERFYNEEGPQESSHVPPASQRWQKMFNIFIEEELGGNFTESALVWQRIVSGIRKGKEMRGKIHETGPCPQPVLERIPPYEDAWSPGYRTMLTEYFNAAINYEPHPLWRLCHGSIDLFVCSYNNMATHAAMYSQSTLELRSLIEENYKVIRLLFSSLPENPYEVFAESLSRRESSTNGTNSSSESSPDGSPAKTSKSDPLPPIEAPTPACEFLYEFFFPKVSPTLSTIYSLSIAELDSIYWRKALYLNAHTDIKLLEYFLVPKELWPIEMPVVNDLEKPLIRALARKKFYESAILALQQLPTDANPSTKLAILVDTFEEISQCVLNYADAGSDHVWGGDDQFPVMIYIVVRAGIQHLGSEIRLLDNFTREFRSGHAVDMMFTMLKAAYVQILTDKWVA</sequence>
<dbReference type="Pfam" id="PF02204">
    <property type="entry name" value="VPS9"/>
    <property type="match status" value="1"/>
</dbReference>
<organism evidence="4 5">
    <name type="scientific">Mesorhabditis belari</name>
    <dbReference type="NCBI Taxonomy" id="2138241"/>
    <lineage>
        <taxon>Eukaryota</taxon>
        <taxon>Metazoa</taxon>
        <taxon>Ecdysozoa</taxon>
        <taxon>Nematoda</taxon>
        <taxon>Chromadorea</taxon>
        <taxon>Rhabditida</taxon>
        <taxon>Rhabditina</taxon>
        <taxon>Rhabditomorpha</taxon>
        <taxon>Rhabditoidea</taxon>
        <taxon>Rhabditidae</taxon>
        <taxon>Mesorhabditinae</taxon>
        <taxon>Mesorhabditis</taxon>
    </lineage>
</organism>
<evidence type="ECO:0000313" key="4">
    <source>
        <dbReference type="Proteomes" id="UP000887575"/>
    </source>
</evidence>
<dbReference type="Gene3D" id="2.20.110.10">
    <property type="entry name" value="Histone H3 K4-specific methyltransferase SET7/9 N-terminal domain"/>
    <property type="match status" value="2"/>
</dbReference>
<feature type="compositionally biased region" description="Low complexity" evidence="2">
    <location>
        <begin position="554"/>
        <end position="570"/>
    </location>
</feature>
<protein>
    <recommendedName>
        <fullName evidence="3">VPS9 domain-containing protein</fullName>
    </recommendedName>
</protein>
<dbReference type="InterPro" id="IPR037191">
    <property type="entry name" value="VPS9_dom_sf"/>
</dbReference>
<feature type="region of interest" description="Disordered" evidence="2">
    <location>
        <begin position="547"/>
        <end position="579"/>
    </location>
</feature>
<dbReference type="SUPFAM" id="SSF82185">
    <property type="entry name" value="Histone H3 K4-specific methyltransferase SET7/9 N-terminal domain"/>
    <property type="match status" value="2"/>
</dbReference>
<dbReference type="SUPFAM" id="SSF109993">
    <property type="entry name" value="VPS9 domain"/>
    <property type="match status" value="1"/>
</dbReference>
<dbReference type="WBParaSite" id="MBELARI_LOCUS20171">
    <property type="protein sequence ID" value="MBELARI_LOCUS20171"/>
    <property type="gene ID" value="MBELARI_LOCUS20171"/>
</dbReference>
<dbReference type="PROSITE" id="PS51205">
    <property type="entry name" value="VPS9"/>
    <property type="match status" value="1"/>
</dbReference>